<evidence type="ECO:0000256" key="12">
    <source>
        <dbReference type="ARBA" id="ARBA00034430"/>
    </source>
</evidence>
<keyword evidence="9" id="KW-0406">Ion transport</keyword>
<evidence type="ECO:0000256" key="5">
    <source>
        <dbReference type="ARBA" id="ARBA00022692"/>
    </source>
</evidence>
<comment type="catalytic activity">
    <reaction evidence="12">
        <text>K(+)(in) = K(+)(out)</text>
        <dbReference type="Rhea" id="RHEA:29463"/>
        <dbReference type="ChEBI" id="CHEBI:29103"/>
    </reaction>
</comment>
<keyword evidence="3" id="KW-0813">Transport</keyword>
<gene>
    <name evidence="15" type="ORF">ACFP3V_12155</name>
</gene>
<organism evidence="15 16">
    <name type="scientific">Streptacidiphilus monticola</name>
    <dbReference type="NCBI Taxonomy" id="2161674"/>
    <lineage>
        <taxon>Bacteria</taxon>
        <taxon>Bacillati</taxon>
        <taxon>Actinomycetota</taxon>
        <taxon>Actinomycetes</taxon>
        <taxon>Kitasatosporales</taxon>
        <taxon>Streptomycetaceae</taxon>
        <taxon>Streptacidiphilus</taxon>
    </lineage>
</organism>
<protein>
    <submittedName>
        <fullName evidence="15">TMEM175 family protein</fullName>
    </submittedName>
</protein>
<evidence type="ECO:0000256" key="9">
    <source>
        <dbReference type="ARBA" id="ARBA00023065"/>
    </source>
</evidence>
<evidence type="ECO:0000256" key="3">
    <source>
        <dbReference type="ARBA" id="ARBA00022448"/>
    </source>
</evidence>
<comment type="similarity">
    <text evidence="2">Belongs to the TMEM175 family.</text>
</comment>
<name>A0ABW1FZQ2_9ACTN</name>
<feature type="transmembrane region" description="Helical" evidence="14">
    <location>
        <begin position="169"/>
        <end position="196"/>
    </location>
</feature>
<evidence type="ECO:0000256" key="6">
    <source>
        <dbReference type="ARBA" id="ARBA00022826"/>
    </source>
</evidence>
<accession>A0ABW1FZQ2</accession>
<proteinExistence type="inferred from homology"/>
<keyword evidence="11" id="KW-0407">Ion channel</keyword>
<evidence type="ECO:0000313" key="15">
    <source>
        <dbReference type="EMBL" id="MFC5907964.1"/>
    </source>
</evidence>
<feature type="transmembrane region" description="Helical" evidence="14">
    <location>
        <begin position="83"/>
        <end position="101"/>
    </location>
</feature>
<dbReference type="InterPro" id="IPR010617">
    <property type="entry name" value="TMEM175-like"/>
</dbReference>
<dbReference type="Pfam" id="PF06736">
    <property type="entry name" value="TMEM175"/>
    <property type="match status" value="1"/>
</dbReference>
<evidence type="ECO:0000256" key="4">
    <source>
        <dbReference type="ARBA" id="ARBA00022538"/>
    </source>
</evidence>
<keyword evidence="16" id="KW-1185">Reference proteome</keyword>
<feature type="transmembrane region" description="Helical" evidence="14">
    <location>
        <begin position="53"/>
        <end position="71"/>
    </location>
</feature>
<comment type="caution">
    <text evidence="15">The sequence shown here is derived from an EMBL/GenBank/DDBJ whole genome shotgun (WGS) entry which is preliminary data.</text>
</comment>
<feature type="region of interest" description="Disordered" evidence="13">
    <location>
        <begin position="204"/>
        <end position="229"/>
    </location>
</feature>
<feature type="transmembrane region" description="Helical" evidence="14">
    <location>
        <begin position="12"/>
        <end position="32"/>
    </location>
</feature>
<evidence type="ECO:0000256" key="11">
    <source>
        <dbReference type="ARBA" id="ARBA00023303"/>
    </source>
</evidence>
<keyword evidence="5 14" id="KW-0812">Transmembrane</keyword>
<evidence type="ECO:0000256" key="1">
    <source>
        <dbReference type="ARBA" id="ARBA00004141"/>
    </source>
</evidence>
<evidence type="ECO:0000313" key="16">
    <source>
        <dbReference type="Proteomes" id="UP001596174"/>
    </source>
</evidence>
<dbReference type="Proteomes" id="UP001596174">
    <property type="component" value="Unassembled WGS sequence"/>
</dbReference>
<evidence type="ECO:0000256" key="2">
    <source>
        <dbReference type="ARBA" id="ARBA00006920"/>
    </source>
</evidence>
<keyword evidence="7" id="KW-0630">Potassium</keyword>
<comment type="subcellular location">
    <subcellularLocation>
        <location evidence="1">Membrane</location>
        <topology evidence="1">Multi-pass membrane protein</topology>
    </subcellularLocation>
</comment>
<feature type="transmembrane region" description="Helical" evidence="14">
    <location>
        <begin position="113"/>
        <end position="137"/>
    </location>
</feature>
<dbReference type="RefSeq" id="WP_380582914.1">
    <property type="nucleotide sequence ID" value="NZ_JBHSQJ010000047.1"/>
</dbReference>
<dbReference type="PANTHER" id="PTHR31462:SF5">
    <property type="entry name" value="ENDOSOMAL_LYSOSOMAL PROTON CHANNEL TMEM175"/>
    <property type="match status" value="1"/>
</dbReference>
<keyword evidence="8 14" id="KW-1133">Transmembrane helix</keyword>
<sequence>MDVEPEALHITPARLSALSDGVIAIAATLLILDLKAPAAGQPVWRTLGHQWPALDTYAVTFLVIGIAWIHHHNLFHQVRQVDRTLLLLNIGMLATISFLPLPTATLGSHLRGIGATSAAVLYALSMTASALWFTLFWNHLCRHPELLHPGAREQARAARRKSLLGPAGYALAALLALVSPMGSLALCAALVAYFVIGRRAPPTRTRVGGRPGTPVRATEAGEQERVTTS</sequence>
<dbReference type="PANTHER" id="PTHR31462">
    <property type="entry name" value="ENDOSOMAL/LYSOSOMAL POTASSIUM CHANNEL TMEM175"/>
    <property type="match status" value="1"/>
</dbReference>
<keyword evidence="6" id="KW-0631">Potassium channel</keyword>
<evidence type="ECO:0000256" key="13">
    <source>
        <dbReference type="SAM" id="MobiDB-lite"/>
    </source>
</evidence>
<evidence type="ECO:0000256" key="7">
    <source>
        <dbReference type="ARBA" id="ARBA00022958"/>
    </source>
</evidence>
<evidence type="ECO:0000256" key="14">
    <source>
        <dbReference type="SAM" id="Phobius"/>
    </source>
</evidence>
<evidence type="ECO:0000256" key="10">
    <source>
        <dbReference type="ARBA" id="ARBA00023136"/>
    </source>
</evidence>
<keyword evidence="10 14" id="KW-0472">Membrane</keyword>
<keyword evidence="4" id="KW-0633">Potassium transport</keyword>
<evidence type="ECO:0000256" key="8">
    <source>
        <dbReference type="ARBA" id="ARBA00022989"/>
    </source>
</evidence>
<dbReference type="EMBL" id="JBHSQJ010000047">
    <property type="protein sequence ID" value="MFC5907964.1"/>
    <property type="molecule type" value="Genomic_DNA"/>
</dbReference>
<reference evidence="16" key="1">
    <citation type="journal article" date="2019" name="Int. J. Syst. Evol. Microbiol.">
        <title>The Global Catalogue of Microorganisms (GCM) 10K type strain sequencing project: providing services to taxonomists for standard genome sequencing and annotation.</title>
        <authorList>
            <consortium name="The Broad Institute Genomics Platform"/>
            <consortium name="The Broad Institute Genome Sequencing Center for Infectious Disease"/>
            <person name="Wu L."/>
            <person name="Ma J."/>
        </authorList>
    </citation>
    <scope>NUCLEOTIDE SEQUENCE [LARGE SCALE GENOMIC DNA]</scope>
    <source>
        <strain evidence="16">JCM 4816</strain>
    </source>
</reference>